<dbReference type="Proteomes" id="UP001321473">
    <property type="component" value="Unassembled WGS sequence"/>
</dbReference>
<protein>
    <submittedName>
        <fullName evidence="1">Uncharacterized protein</fullName>
    </submittedName>
</protein>
<dbReference type="AlphaFoldDB" id="A0AAQ4DLA9"/>
<proteinExistence type="predicted"/>
<evidence type="ECO:0000313" key="1">
    <source>
        <dbReference type="EMBL" id="KAK8763249.1"/>
    </source>
</evidence>
<reference evidence="1 2" key="1">
    <citation type="journal article" date="2023" name="Arcadia Sci">
        <title>De novo assembly of a long-read Amblyomma americanum tick genome.</title>
        <authorList>
            <person name="Chou S."/>
            <person name="Poskanzer K.E."/>
            <person name="Rollins M."/>
            <person name="Thuy-Boun P.S."/>
        </authorList>
    </citation>
    <scope>NUCLEOTIDE SEQUENCE [LARGE SCALE GENOMIC DNA]</scope>
    <source>
        <strain evidence="1">F_SG_1</strain>
        <tissue evidence="1">Salivary glands</tissue>
    </source>
</reference>
<organism evidence="1 2">
    <name type="scientific">Amblyomma americanum</name>
    <name type="common">Lone star tick</name>
    <dbReference type="NCBI Taxonomy" id="6943"/>
    <lineage>
        <taxon>Eukaryota</taxon>
        <taxon>Metazoa</taxon>
        <taxon>Ecdysozoa</taxon>
        <taxon>Arthropoda</taxon>
        <taxon>Chelicerata</taxon>
        <taxon>Arachnida</taxon>
        <taxon>Acari</taxon>
        <taxon>Parasitiformes</taxon>
        <taxon>Ixodida</taxon>
        <taxon>Ixodoidea</taxon>
        <taxon>Ixodidae</taxon>
        <taxon>Amblyomminae</taxon>
        <taxon>Amblyomma</taxon>
    </lineage>
</organism>
<gene>
    <name evidence="1" type="ORF">V5799_034136</name>
</gene>
<keyword evidence="2" id="KW-1185">Reference proteome</keyword>
<comment type="caution">
    <text evidence="1">The sequence shown here is derived from an EMBL/GenBank/DDBJ whole genome shotgun (WGS) entry which is preliminary data.</text>
</comment>
<dbReference type="EMBL" id="JARKHS020029495">
    <property type="protein sequence ID" value="KAK8763249.1"/>
    <property type="molecule type" value="Genomic_DNA"/>
</dbReference>
<accession>A0AAQ4DLA9</accession>
<sequence length="124" mass="13581">MVPSALSIALQCCTRTSGEKRQETTTPQNGCFRVPKTSFNFLPVHTGPLGTFCALLHGEEVKDDKPTNTKHNWIGVPKKSPECGLCCARGDEKQAKLMCTTSRLEERRPSAKLLNCAKCAVSKD</sequence>
<name>A0AAQ4DLA9_AMBAM</name>
<evidence type="ECO:0000313" key="2">
    <source>
        <dbReference type="Proteomes" id="UP001321473"/>
    </source>
</evidence>